<dbReference type="EMBL" id="PPHD01009919">
    <property type="protein sequence ID" value="POI31004.1"/>
    <property type="molecule type" value="Genomic_DNA"/>
</dbReference>
<keyword evidence="2" id="KW-1185">Reference proteome</keyword>
<name>A0A2P4T3T2_BAMTH</name>
<evidence type="ECO:0000313" key="2">
    <source>
        <dbReference type="Proteomes" id="UP000237246"/>
    </source>
</evidence>
<evidence type="ECO:0000313" key="1">
    <source>
        <dbReference type="EMBL" id="POI31004.1"/>
    </source>
</evidence>
<proteinExistence type="predicted"/>
<reference evidence="1 2" key="1">
    <citation type="submission" date="2018-01" db="EMBL/GenBank/DDBJ databases">
        <title>Comparison of the Chinese Bamboo Partridge and Red Junglefowl genome sequences highlights the importance of demography in genome evolution.</title>
        <authorList>
            <person name="Tiley G.P."/>
            <person name="Kimball R.T."/>
            <person name="Braun E.L."/>
            <person name="Burleigh J.G."/>
        </authorList>
    </citation>
    <scope>NUCLEOTIDE SEQUENCE [LARGE SCALE GENOMIC DNA]</scope>
    <source>
        <strain evidence="1">RTK389</strain>
        <tissue evidence="1">Blood</tissue>
    </source>
</reference>
<accession>A0A2P4T3T2</accession>
<protein>
    <submittedName>
        <fullName evidence="1">Uncharacterized protein</fullName>
    </submittedName>
</protein>
<dbReference type="Proteomes" id="UP000237246">
    <property type="component" value="Unassembled WGS sequence"/>
</dbReference>
<sequence length="138" mass="15744">MLPHWNFFMGLLHTHFPKDEVTYLTNQKQSCSNRLSALFIGMHLGNLKTMLIKTYCSVINTVTLEDVSARMEETIISLIASRLIILIYFTMQGNTANGKSILWIPQKRWMGQLVCWKNHLQSSLGSHLDLNATVFSSV</sequence>
<organism evidence="1 2">
    <name type="scientific">Bambusicola thoracicus</name>
    <name type="common">Chinese bamboo-partridge</name>
    <name type="synonym">Perdix thoracica</name>
    <dbReference type="NCBI Taxonomy" id="9083"/>
    <lineage>
        <taxon>Eukaryota</taxon>
        <taxon>Metazoa</taxon>
        <taxon>Chordata</taxon>
        <taxon>Craniata</taxon>
        <taxon>Vertebrata</taxon>
        <taxon>Euteleostomi</taxon>
        <taxon>Archelosauria</taxon>
        <taxon>Archosauria</taxon>
        <taxon>Dinosauria</taxon>
        <taxon>Saurischia</taxon>
        <taxon>Theropoda</taxon>
        <taxon>Coelurosauria</taxon>
        <taxon>Aves</taxon>
        <taxon>Neognathae</taxon>
        <taxon>Galloanserae</taxon>
        <taxon>Galliformes</taxon>
        <taxon>Phasianidae</taxon>
        <taxon>Perdicinae</taxon>
        <taxon>Bambusicola</taxon>
    </lineage>
</organism>
<dbReference type="AlphaFoldDB" id="A0A2P4T3T2"/>
<gene>
    <name evidence="1" type="ORF">CIB84_005246</name>
</gene>
<comment type="caution">
    <text evidence="1">The sequence shown here is derived from an EMBL/GenBank/DDBJ whole genome shotgun (WGS) entry which is preliminary data.</text>
</comment>